<evidence type="ECO:0000256" key="1">
    <source>
        <dbReference type="SAM" id="Phobius"/>
    </source>
</evidence>
<feature type="transmembrane region" description="Helical" evidence="1">
    <location>
        <begin position="23"/>
        <end position="51"/>
    </location>
</feature>
<evidence type="ECO:0000313" key="2">
    <source>
        <dbReference type="EMBL" id="CAI8027395.1"/>
    </source>
</evidence>
<sequence length="100" mass="10622">PATQPAGGEENTVNLTVWSRAAIIYSVALLGLTIACFWPGIICSAIGYFWAIAAHASLTQGGRDTKKIKTNLAWSFTMTTTALISFIVIFFVLVAVIAAS</sequence>
<accession>A0AA35SC62</accession>
<name>A0AA35SC62_GEOBA</name>
<reference evidence="2" key="1">
    <citation type="submission" date="2023-03" db="EMBL/GenBank/DDBJ databases">
        <authorList>
            <person name="Steffen K."/>
            <person name="Cardenas P."/>
        </authorList>
    </citation>
    <scope>NUCLEOTIDE SEQUENCE</scope>
</reference>
<gene>
    <name evidence="2" type="ORF">GBAR_LOCUS15681</name>
</gene>
<dbReference type="Proteomes" id="UP001174909">
    <property type="component" value="Unassembled WGS sequence"/>
</dbReference>
<keyword evidence="3" id="KW-1185">Reference proteome</keyword>
<organism evidence="2 3">
    <name type="scientific">Geodia barretti</name>
    <name type="common">Barrett's horny sponge</name>
    <dbReference type="NCBI Taxonomy" id="519541"/>
    <lineage>
        <taxon>Eukaryota</taxon>
        <taxon>Metazoa</taxon>
        <taxon>Porifera</taxon>
        <taxon>Demospongiae</taxon>
        <taxon>Heteroscleromorpha</taxon>
        <taxon>Tetractinellida</taxon>
        <taxon>Astrophorina</taxon>
        <taxon>Geodiidae</taxon>
        <taxon>Geodia</taxon>
    </lineage>
</organism>
<keyword evidence="1" id="KW-1133">Transmembrane helix</keyword>
<feature type="transmembrane region" description="Helical" evidence="1">
    <location>
        <begin position="72"/>
        <end position="99"/>
    </location>
</feature>
<evidence type="ECO:0000313" key="3">
    <source>
        <dbReference type="Proteomes" id="UP001174909"/>
    </source>
</evidence>
<feature type="non-terminal residue" evidence="2">
    <location>
        <position position="100"/>
    </location>
</feature>
<dbReference type="EMBL" id="CASHTH010002277">
    <property type="protein sequence ID" value="CAI8027395.1"/>
    <property type="molecule type" value="Genomic_DNA"/>
</dbReference>
<keyword evidence="1" id="KW-0812">Transmembrane</keyword>
<keyword evidence="1" id="KW-0472">Membrane</keyword>
<dbReference type="AlphaFoldDB" id="A0AA35SC62"/>
<proteinExistence type="predicted"/>
<comment type="caution">
    <text evidence="2">The sequence shown here is derived from an EMBL/GenBank/DDBJ whole genome shotgun (WGS) entry which is preliminary data.</text>
</comment>
<protein>
    <submittedName>
        <fullName evidence="2">Uncharacterized protein</fullName>
    </submittedName>
</protein>